<comment type="caution">
    <text evidence="2">The sequence shown here is derived from an EMBL/GenBank/DDBJ whole genome shotgun (WGS) entry which is preliminary data.</text>
</comment>
<dbReference type="RefSeq" id="WP_201310676.1">
    <property type="nucleotide sequence ID" value="NZ_BLYI01000027.1"/>
</dbReference>
<gene>
    <name evidence="2" type="ORF">ANBU17_13170</name>
</gene>
<dbReference type="EMBL" id="BLYI01000027">
    <property type="protein sequence ID" value="GFO84970.1"/>
    <property type="molecule type" value="Genomic_DNA"/>
</dbReference>
<keyword evidence="3" id="KW-1185">Reference proteome</keyword>
<dbReference type="SMART" id="SM00248">
    <property type="entry name" value="ANK"/>
    <property type="match status" value="2"/>
</dbReference>
<dbReference type="Pfam" id="PF12796">
    <property type="entry name" value="Ank_2"/>
    <property type="match status" value="1"/>
</dbReference>
<dbReference type="AlphaFoldDB" id="A0A916VCQ4"/>
<feature type="repeat" description="ANK" evidence="1">
    <location>
        <begin position="39"/>
        <end position="71"/>
    </location>
</feature>
<dbReference type="InterPro" id="IPR036770">
    <property type="entry name" value="Ankyrin_rpt-contain_sf"/>
</dbReference>
<dbReference type="InterPro" id="IPR052801">
    <property type="entry name" value="Ankyrin-EF-hand"/>
</dbReference>
<reference evidence="2" key="1">
    <citation type="submission" date="2020-06" db="EMBL/GenBank/DDBJ databases">
        <title>Characterization of fructooligosaccharide metabolism and fructooligosaccharide-degrading enzymes in human commensal butyrate producers.</title>
        <authorList>
            <person name="Tanno H."/>
            <person name="Fujii T."/>
            <person name="Hirano K."/>
            <person name="Maeno S."/>
            <person name="Tonozuka T."/>
            <person name="Sakamoto M."/>
            <person name="Ohkuma M."/>
            <person name="Tochio T."/>
            <person name="Endo A."/>
        </authorList>
    </citation>
    <scope>NUCLEOTIDE SEQUENCE</scope>
    <source>
        <strain evidence="2">JCM 17466</strain>
    </source>
</reference>
<dbReference type="InterPro" id="IPR002110">
    <property type="entry name" value="Ankyrin_rpt"/>
</dbReference>
<dbReference type="PROSITE" id="PS50088">
    <property type="entry name" value="ANK_REPEAT"/>
    <property type="match status" value="1"/>
</dbReference>
<name>A0A916VCQ4_9FIRM</name>
<accession>A0A916VCQ4</accession>
<dbReference type="Gene3D" id="1.25.40.20">
    <property type="entry name" value="Ankyrin repeat-containing domain"/>
    <property type="match status" value="1"/>
</dbReference>
<evidence type="ECO:0000256" key="1">
    <source>
        <dbReference type="PROSITE-ProRule" id="PRU00023"/>
    </source>
</evidence>
<evidence type="ECO:0000313" key="2">
    <source>
        <dbReference type="EMBL" id="GFO84970.1"/>
    </source>
</evidence>
<protein>
    <recommendedName>
        <fullName evidence="4">Ankyrin repeat domain-containing protein</fullName>
    </recommendedName>
</protein>
<dbReference type="SUPFAM" id="SSF48403">
    <property type="entry name" value="Ankyrin repeat"/>
    <property type="match status" value="1"/>
</dbReference>
<organism evidence="2 3">
    <name type="scientific">Anaerostipes butyraticus</name>
    <dbReference type="NCBI Taxonomy" id="645466"/>
    <lineage>
        <taxon>Bacteria</taxon>
        <taxon>Bacillati</taxon>
        <taxon>Bacillota</taxon>
        <taxon>Clostridia</taxon>
        <taxon>Lachnospirales</taxon>
        <taxon>Lachnospiraceae</taxon>
        <taxon>Anaerostipes</taxon>
    </lineage>
</organism>
<proteinExistence type="predicted"/>
<sequence length="228" mass="25998">MKKLFTVIRQGKLDEVKRLIEKKPELVHCVSGPLPKKDHGQSPLQVALKTGKYEIADYLIEHGADVNFMEADDDDPGLRAPVLFDAISAAIISLCYKRFDESETAFEYIDKMVEKGADVNKCASNGFDAMQWAVNQAELLFERPTVYPQSQEAVRKQLAKILDLLIEHGADYAAWARRGRYAQPYPGLSNKSMYLDDFVPGEGMDIDKKKEMRAFMQEYFRSRNLHVE</sequence>
<keyword evidence="1" id="KW-0040">ANK repeat</keyword>
<dbReference type="PROSITE" id="PS50297">
    <property type="entry name" value="ANK_REP_REGION"/>
    <property type="match status" value="1"/>
</dbReference>
<dbReference type="PANTHER" id="PTHR24127">
    <property type="entry name" value="ANKYRIN REPEAT AND EF-HAND DOMAIN-CONTAINING PROTEIN 1"/>
    <property type="match status" value="1"/>
</dbReference>
<dbReference type="Proteomes" id="UP000613208">
    <property type="component" value="Unassembled WGS sequence"/>
</dbReference>
<dbReference type="PANTHER" id="PTHR24127:SF1">
    <property type="entry name" value="ANKYRIN REPEAT AND EF-HAND DOMAIN-CONTAINING PROTEIN 1"/>
    <property type="match status" value="1"/>
</dbReference>
<evidence type="ECO:0008006" key="4">
    <source>
        <dbReference type="Google" id="ProtNLM"/>
    </source>
</evidence>
<evidence type="ECO:0000313" key="3">
    <source>
        <dbReference type="Proteomes" id="UP000613208"/>
    </source>
</evidence>